<dbReference type="RefSeq" id="WP_262845588.1">
    <property type="nucleotide sequence ID" value="NZ_JANZYP010000040.1"/>
</dbReference>
<reference evidence="2" key="1">
    <citation type="journal article" date="2019" name="Int. J. Syst. Evol. Microbiol.">
        <title>The Global Catalogue of Microorganisms (GCM) 10K type strain sequencing project: providing services to taxonomists for standard genome sequencing and annotation.</title>
        <authorList>
            <consortium name="The Broad Institute Genomics Platform"/>
            <consortium name="The Broad Institute Genome Sequencing Center for Infectious Disease"/>
            <person name="Wu L."/>
            <person name="Ma J."/>
        </authorList>
    </citation>
    <scope>NUCLEOTIDE SEQUENCE [LARGE SCALE GENOMIC DNA]</scope>
    <source>
        <strain evidence="2">CCUG 49560</strain>
    </source>
</reference>
<comment type="caution">
    <text evidence="1">The sequence shown here is derived from an EMBL/GenBank/DDBJ whole genome shotgun (WGS) entry which is preliminary data.</text>
</comment>
<organism evidence="1 2">
    <name type="scientific">Sphaerisporangium corydalis</name>
    <dbReference type="NCBI Taxonomy" id="1441875"/>
    <lineage>
        <taxon>Bacteria</taxon>
        <taxon>Bacillati</taxon>
        <taxon>Actinomycetota</taxon>
        <taxon>Actinomycetes</taxon>
        <taxon>Streptosporangiales</taxon>
        <taxon>Streptosporangiaceae</taxon>
        <taxon>Sphaerisporangium</taxon>
    </lineage>
</organism>
<sequence>MGEFVGINPQGARLLITAMGDTAQRAAALKPYLSASITDAGTDWPAGPSTEVLDRCRQFLTAAQQDLTWRAQVIERIEGATSKGGVKGAEFAFPSARSAHAAGIIAGDIVKAAWSAYEADPSLVNWRALQSALGDRKGKTSDPEYAAGLLTQMGASAFAGILRAESAKNQNNRNGYAPADLTRAKKDLAPLAEAFASADSTGKAPADLRARLLDKTPLDDLAAVLALAPQSTGFVVAAGTRLAKAAGHKSPDLDWNTHWLVKSLTHDLAATQQLLADPATAALLLRPEVVKGTGTPGFEKLLATALNKALSPTAGTPTLRRTAWINTIKTLGEQGAWSSLTPSISERTGLPIPSPVGQVLTRHVHQYFSELSAVWMNRGPKANTTGPGWTGLTAEQVIRFFGGIFRDPAALPVLEKDYKAFVSGLDLGKGNPFGDAPTSAERDTQRAVFIKNAKEAGGIASLLIGGLHTADLSAEEARDLYIQLAMFPLDVMAGAVADRMGAEVLLAETAVGKAADIIVKGPLQEVISNFWDMAPPGEASDLTDRLLAVQTEALNESLREHRMTTLSSSDQEYLQFTFKGMLYDALHDALQERGG</sequence>
<proteinExistence type="predicted"/>
<protein>
    <submittedName>
        <fullName evidence="1">Uncharacterized protein</fullName>
    </submittedName>
</protein>
<dbReference type="EMBL" id="JBHSFN010000037">
    <property type="protein sequence ID" value="MFC4591779.1"/>
    <property type="molecule type" value="Genomic_DNA"/>
</dbReference>
<evidence type="ECO:0000313" key="2">
    <source>
        <dbReference type="Proteomes" id="UP001595891"/>
    </source>
</evidence>
<dbReference type="Proteomes" id="UP001595891">
    <property type="component" value="Unassembled WGS sequence"/>
</dbReference>
<keyword evidence="2" id="KW-1185">Reference proteome</keyword>
<accession>A0ABV9EUI0</accession>
<evidence type="ECO:0000313" key="1">
    <source>
        <dbReference type="EMBL" id="MFC4591779.1"/>
    </source>
</evidence>
<name>A0ABV9EUI0_9ACTN</name>
<gene>
    <name evidence="1" type="ORF">ACFO8L_37195</name>
</gene>